<evidence type="ECO:0000313" key="3">
    <source>
        <dbReference type="EMBL" id="KAG8445912.1"/>
    </source>
</evidence>
<keyword evidence="1" id="KW-0677">Repeat</keyword>
<dbReference type="Gene3D" id="2.130.10.10">
    <property type="entry name" value="YVTN repeat-like/Quinoprotein amine dehydrogenase"/>
    <property type="match status" value="2"/>
</dbReference>
<dbReference type="PANTHER" id="PTHR47822:SF3">
    <property type="entry name" value="ANAPHASE-PROMOTING COMPLEX SUBUNIT 4-LIKE WD40 DOMAIN-CONTAINING PROTEIN"/>
    <property type="match status" value="1"/>
</dbReference>
<dbReference type="AlphaFoldDB" id="A0A8T2JNT4"/>
<protein>
    <submittedName>
        <fullName evidence="3">Uncharacterized protein</fullName>
    </submittedName>
</protein>
<evidence type="ECO:0000256" key="2">
    <source>
        <dbReference type="PROSITE-ProRule" id="PRU00221"/>
    </source>
</evidence>
<dbReference type="Proteomes" id="UP000812440">
    <property type="component" value="Chromosome 5"/>
</dbReference>
<dbReference type="SMART" id="SM00320">
    <property type="entry name" value="WD40"/>
    <property type="match status" value="5"/>
</dbReference>
<dbReference type="OrthoDB" id="361494at2759"/>
<dbReference type="PROSITE" id="PS50294">
    <property type="entry name" value="WD_REPEATS_REGION"/>
    <property type="match status" value="2"/>
</dbReference>
<dbReference type="Pfam" id="PF00400">
    <property type="entry name" value="WD40"/>
    <property type="match status" value="3"/>
</dbReference>
<dbReference type="EMBL" id="JAACNH010000004">
    <property type="protein sequence ID" value="KAG8445912.1"/>
    <property type="molecule type" value="Genomic_DNA"/>
</dbReference>
<accession>A0A8T2JNT4</accession>
<name>A0A8T2JNT4_9PIPI</name>
<dbReference type="InterPro" id="IPR001680">
    <property type="entry name" value="WD40_rpt"/>
</dbReference>
<gene>
    <name evidence="3" type="ORF">GDO86_010635</name>
</gene>
<evidence type="ECO:0000313" key="4">
    <source>
        <dbReference type="Proteomes" id="UP000812440"/>
    </source>
</evidence>
<proteinExistence type="predicted"/>
<keyword evidence="2" id="KW-0853">WD repeat</keyword>
<evidence type="ECO:0000256" key="1">
    <source>
        <dbReference type="ARBA" id="ARBA00022737"/>
    </source>
</evidence>
<keyword evidence="4" id="KW-1185">Reference proteome</keyword>
<feature type="repeat" description="WD" evidence="2">
    <location>
        <begin position="190"/>
        <end position="223"/>
    </location>
</feature>
<reference evidence="3" key="1">
    <citation type="thesis" date="2020" institute="ProQuest LLC" country="789 East Eisenhower Parkway, Ann Arbor, MI, USA">
        <title>Comparative Genomics and Chromosome Evolution.</title>
        <authorList>
            <person name="Mudd A.B."/>
        </authorList>
    </citation>
    <scope>NUCLEOTIDE SEQUENCE</scope>
    <source>
        <strain evidence="3">Female2</strain>
        <tissue evidence="3">Blood</tissue>
    </source>
</reference>
<comment type="caution">
    <text evidence="3">The sequence shown here is derived from an EMBL/GenBank/DDBJ whole genome shotgun (WGS) entry which is preliminary data.</text>
</comment>
<dbReference type="SUPFAM" id="SSF50978">
    <property type="entry name" value="WD40 repeat-like"/>
    <property type="match status" value="1"/>
</dbReference>
<organism evidence="3 4">
    <name type="scientific">Hymenochirus boettgeri</name>
    <name type="common">Congo dwarf clawed frog</name>
    <dbReference type="NCBI Taxonomy" id="247094"/>
    <lineage>
        <taxon>Eukaryota</taxon>
        <taxon>Metazoa</taxon>
        <taxon>Chordata</taxon>
        <taxon>Craniata</taxon>
        <taxon>Vertebrata</taxon>
        <taxon>Euteleostomi</taxon>
        <taxon>Amphibia</taxon>
        <taxon>Batrachia</taxon>
        <taxon>Anura</taxon>
        <taxon>Pipoidea</taxon>
        <taxon>Pipidae</taxon>
        <taxon>Pipinae</taxon>
        <taxon>Hymenochirus</taxon>
    </lineage>
</organism>
<feature type="repeat" description="WD" evidence="2">
    <location>
        <begin position="134"/>
        <end position="175"/>
    </location>
</feature>
<sequence length="357" mass="38884">MSRRRLADALLKSKELDSCEGRVDEGPDREMGESYSDLFVRQRIPLSKDSHGIYSLRFSPTGIQLAAGFGNGALQIINVESGTPDSLLYCGHRTRQAVTALSYHPKSQNVLIAAGADGIISVYDIKSALNVLSITEHGNEINALDFSMDGSVFATAGRDRNIRLYDSHTNEVLPHLQAPDSLNDDDVQFSSGHTRRIFALRFHPGEHHVFLTGGWDNSIKIWDKRILKEAQREIHGPHICGPGIDIKDNTIVTASWKAHNALQLWDFGSCRLLQDVPFPVSQLQGEFLYAVQFCSHDVLIAGGSGSCSACAINVNTAQVLGQVCLPNKAVHTIDVSSDGRTVAIAGIGGNLHLAKFC</sequence>
<dbReference type="InterPro" id="IPR036322">
    <property type="entry name" value="WD40_repeat_dom_sf"/>
</dbReference>
<dbReference type="PROSITE" id="PS50082">
    <property type="entry name" value="WD_REPEATS_2"/>
    <property type="match status" value="2"/>
</dbReference>
<dbReference type="InterPro" id="IPR015943">
    <property type="entry name" value="WD40/YVTN_repeat-like_dom_sf"/>
</dbReference>
<dbReference type="PANTHER" id="PTHR47822">
    <property type="entry name" value="CARBOHYDRATE BINDING DOMAIN CONTAINING PROTEIN"/>
    <property type="match status" value="1"/>
</dbReference>